<sequence length="901" mass="101182">MYIGECDEDVRLDVVKSLKSFGLKYRLKTLDKSSSMDDCTSDNRLFGVPLTYLRKDFVHLPQVKDTICIPEFIVEICNYIEEKITVEGLFRKAGSTARQKEIRALLDSGKEIDLTSHHVIDIANILKVFLRELPEPLIPYKFHDTFLRCLGLQDRKEEAVILSCLLLPQENLNTLAFLMMFLNKVSAHSELNKMGVSNLAIILAPSVMPVLTPKLTPEGSQIINQHVQIVQILIRNAGLIGVVPEHILSGELSFSSASFHESFTNRNPTKKKKRSGSLTRMFIGLRRIVSRGSPGPEEARTPDFDKHTPCIMSGKKRKVNEPIIAPMSAKKKKEVLMNLPQGSLLPETPFKPSRSNKNENLSPRILVAGQKPGKSKSPTFKTKRRFFFRRNSEGEIREKPTKSLSSSALKISRLSLLGKSGRKKKAKEEAAESCNNSSLMATLDSHESPSSLQNDLTQDAVSPDYVRVPKSEYEAIKERVSKIENRLSHEIENIIGVNISDYEMSPEKQIQEQKRLSAADGVQNIYKKTLKESEKLNSMSTEELANLLSQELKIRRSSSNKIMRSPSARKIGSIRRRSKDSASLNNVDTSEKLGAQPFYSGRSLRRGKPNTVFSGLPHPSSLVPSALCTSFDSKSCEHFGVMTRSQARRASSFHGHSINTLGNNVNTVTNIPQSNADWRCATDYFHSNEEQLENEGTSEEVNDNRRASIAKLRYQNAGMVLAKAKLFNNMNNVGEPNVTGPTQHKNTRPLSKSFRHNDLKSGRSIRRKRSDRRVYGNEMSCRNNSKQDESSRLFPSEALNCDPALGKISSLQEKENNIKVQMPIQVQRLRGTVISPLKDSNRTPTIKRALTIGASPHRVRQRASDYKMHSRSTPVKALTMGAMPRRSPRLIQRSKVTNVKQ</sequence>
<name>A0A482XN93_LAOST</name>
<dbReference type="SMR" id="A0A482XN93"/>
<protein>
    <recommendedName>
        <fullName evidence="2">Rho-GAP domain-containing protein</fullName>
    </recommendedName>
</protein>
<evidence type="ECO:0000259" key="2">
    <source>
        <dbReference type="PROSITE" id="PS50238"/>
    </source>
</evidence>
<dbReference type="Proteomes" id="UP000291343">
    <property type="component" value="Unassembled WGS sequence"/>
</dbReference>
<dbReference type="InterPro" id="IPR000198">
    <property type="entry name" value="RhoGAP_dom"/>
</dbReference>
<gene>
    <name evidence="3" type="ORF">LSTR_LSTR008051</name>
</gene>
<dbReference type="GO" id="GO:0005096">
    <property type="term" value="F:GTPase activator activity"/>
    <property type="evidence" value="ECO:0007669"/>
    <property type="project" value="TreeGrafter"/>
</dbReference>
<comment type="caution">
    <text evidence="3">The sequence shown here is derived from an EMBL/GenBank/DDBJ whole genome shotgun (WGS) entry which is preliminary data.</text>
</comment>
<dbReference type="PROSITE" id="PS50238">
    <property type="entry name" value="RHOGAP"/>
    <property type="match status" value="1"/>
</dbReference>
<keyword evidence="4" id="KW-1185">Reference proteome</keyword>
<organism evidence="3 4">
    <name type="scientific">Laodelphax striatellus</name>
    <name type="common">Small brown planthopper</name>
    <name type="synonym">Delphax striatella</name>
    <dbReference type="NCBI Taxonomy" id="195883"/>
    <lineage>
        <taxon>Eukaryota</taxon>
        <taxon>Metazoa</taxon>
        <taxon>Ecdysozoa</taxon>
        <taxon>Arthropoda</taxon>
        <taxon>Hexapoda</taxon>
        <taxon>Insecta</taxon>
        <taxon>Pterygota</taxon>
        <taxon>Neoptera</taxon>
        <taxon>Paraneoptera</taxon>
        <taxon>Hemiptera</taxon>
        <taxon>Auchenorrhyncha</taxon>
        <taxon>Fulgoroidea</taxon>
        <taxon>Delphacidae</taxon>
        <taxon>Criomorphinae</taxon>
        <taxon>Laodelphax</taxon>
    </lineage>
</organism>
<dbReference type="OrthoDB" id="410651at2759"/>
<dbReference type="STRING" id="195883.A0A482XN93"/>
<dbReference type="AlphaFoldDB" id="A0A482XN93"/>
<feature type="domain" description="Rho-GAP" evidence="2">
    <location>
        <begin position="48"/>
        <end position="241"/>
    </location>
</feature>
<dbReference type="EMBL" id="QKKF02005666">
    <property type="protein sequence ID" value="RZF46819.1"/>
    <property type="molecule type" value="Genomic_DNA"/>
</dbReference>
<feature type="region of interest" description="Disordered" evidence="1">
    <location>
        <begin position="342"/>
        <end position="362"/>
    </location>
</feature>
<reference evidence="3 4" key="1">
    <citation type="journal article" date="2017" name="Gigascience">
        <title>Genome sequence of the small brown planthopper, Laodelphax striatellus.</title>
        <authorList>
            <person name="Zhu J."/>
            <person name="Jiang F."/>
            <person name="Wang X."/>
            <person name="Yang P."/>
            <person name="Bao Y."/>
            <person name="Zhao W."/>
            <person name="Wang W."/>
            <person name="Lu H."/>
            <person name="Wang Q."/>
            <person name="Cui N."/>
            <person name="Li J."/>
            <person name="Chen X."/>
            <person name="Luo L."/>
            <person name="Yu J."/>
            <person name="Kang L."/>
            <person name="Cui F."/>
        </authorList>
    </citation>
    <scope>NUCLEOTIDE SEQUENCE [LARGE SCALE GENOMIC DNA]</scope>
    <source>
        <strain evidence="3">Lst14</strain>
    </source>
</reference>
<dbReference type="SUPFAM" id="SSF48350">
    <property type="entry name" value="GTPase activation domain, GAP"/>
    <property type="match status" value="1"/>
</dbReference>
<dbReference type="InterPro" id="IPR008936">
    <property type="entry name" value="Rho_GTPase_activation_prot"/>
</dbReference>
<evidence type="ECO:0000256" key="1">
    <source>
        <dbReference type="SAM" id="MobiDB-lite"/>
    </source>
</evidence>
<feature type="region of interest" description="Disordered" evidence="1">
    <location>
        <begin position="290"/>
        <end position="311"/>
    </location>
</feature>
<feature type="region of interest" description="Disordered" evidence="1">
    <location>
        <begin position="734"/>
        <end position="791"/>
    </location>
</feature>
<feature type="compositionally biased region" description="Polar residues" evidence="1">
    <location>
        <begin position="448"/>
        <end position="460"/>
    </location>
</feature>
<feature type="region of interest" description="Disordered" evidence="1">
    <location>
        <begin position="560"/>
        <end position="589"/>
    </location>
</feature>
<evidence type="ECO:0000313" key="3">
    <source>
        <dbReference type="EMBL" id="RZF46819.1"/>
    </source>
</evidence>
<dbReference type="Gene3D" id="1.10.555.10">
    <property type="entry name" value="Rho GTPase activation protein"/>
    <property type="match status" value="1"/>
</dbReference>
<feature type="region of interest" description="Disordered" evidence="1">
    <location>
        <begin position="420"/>
        <end position="460"/>
    </location>
</feature>
<proteinExistence type="predicted"/>
<feature type="compositionally biased region" description="Polar residues" evidence="1">
    <location>
        <begin position="734"/>
        <end position="750"/>
    </location>
</feature>
<dbReference type="PANTHER" id="PTHR15670">
    <property type="entry name" value="RHO GTPASE ACTIVATING PROTEIN 11A"/>
    <property type="match status" value="1"/>
</dbReference>
<feature type="compositionally biased region" description="Basic and acidic residues" evidence="1">
    <location>
        <begin position="297"/>
        <end position="308"/>
    </location>
</feature>
<evidence type="ECO:0000313" key="4">
    <source>
        <dbReference type="Proteomes" id="UP000291343"/>
    </source>
</evidence>
<accession>A0A482XN93</accession>
<dbReference type="PANTHER" id="PTHR15670:SF4">
    <property type="entry name" value="RHO GTPASE-ACTIVATING PROTEIN 11A"/>
    <property type="match status" value="1"/>
</dbReference>
<dbReference type="Pfam" id="PF00620">
    <property type="entry name" value="RhoGAP"/>
    <property type="match status" value="1"/>
</dbReference>
<dbReference type="SMART" id="SM00324">
    <property type="entry name" value="RhoGAP"/>
    <property type="match status" value="1"/>
</dbReference>
<dbReference type="InParanoid" id="A0A482XN93"/>
<dbReference type="GO" id="GO:0007165">
    <property type="term" value="P:signal transduction"/>
    <property type="evidence" value="ECO:0007669"/>
    <property type="project" value="InterPro"/>
</dbReference>
<dbReference type="InterPro" id="IPR042869">
    <property type="entry name" value="ARHGAP11A/B"/>
</dbReference>